<evidence type="ECO:0000313" key="2">
    <source>
        <dbReference type="EMBL" id="MBE1490760.1"/>
    </source>
</evidence>
<sequence length="72" mass="8078">MPQLNRRRAPPAPHDCHPKEAALGTTYRSAADRIQPGPLLYPPQPRTCRLRRSGAATPTTYLKVNFNVRCQP</sequence>
<protein>
    <submittedName>
        <fullName evidence="2">Uncharacterized protein</fullName>
    </submittedName>
</protein>
<comment type="caution">
    <text evidence="2">The sequence shown here is derived from an EMBL/GenBank/DDBJ whole genome shotgun (WGS) entry which is preliminary data.</text>
</comment>
<dbReference type="EMBL" id="JADBEB010000001">
    <property type="protein sequence ID" value="MBE1490760.1"/>
    <property type="molecule type" value="Genomic_DNA"/>
</dbReference>
<keyword evidence="3" id="KW-1185">Reference proteome</keyword>
<reference evidence="2" key="1">
    <citation type="submission" date="2020-10" db="EMBL/GenBank/DDBJ databases">
        <title>Sequencing the genomes of 1000 actinobacteria strains.</title>
        <authorList>
            <person name="Klenk H.-P."/>
        </authorList>
    </citation>
    <scope>NUCLEOTIDE SEQUENCE</scope>
    <source>
        <strain evidence="2">DSM 46832</strain>
    </source>
</reference>
<dbReference type="Proteomes" id="UP000649753">
    <property type="component" value="Unassembled WGS sequence"/>
</dbReference>
<name>A0A927MBW5_9ACTN</name>
<organism evidence="2 3">
    <name type="scientific">Plantactinospora soyae</name>
    <dbReference type="NCBI Taxonomy" id="1544732"/>
    <lineage>
        <taxon>Bacteria</taxon>
        <taxon>Bacillati</taxon>
        <taxon>Actinomycetota</taxon>
        <taxon>Actinomycetes</taxon>
        <taxon>Micromonosporales</taxon>
        <taxon>Micromonosporaceae</taxon>
        <taxon>Plantactinospora</taxon>
    </lineage>
</organism>
<evidence type="ECO:0000313" key="3">
    <source>
        <dbReference type="Proteomes" id="UP000649753"/>
    </source>
</evidence>
<feature type="region of interest" description="Disordered" evidence="1">
    <location>
        <begin position="1"/>
        <end position="20"/>
    </location>
</feature>
<dbReference type="AlphaFoldDB" id="A0A927MBW5"/>
<gene>
    <name evidence="2" type="ORF">H4W31_006398</name>
</gene>
<evidence type="ECO:0000256" key="1">
    <source>
        <dbReference type="SAM" id="MobiDB-lite"/>
    </source>
</evidence>
<accession>A0A927MBW5</accession>
<proteinExistence type="predicted"/>